<keyword evidence="3" id="KW-1185">Reference proteome</keyword>
<gene>
    <name evidence="2" type="ORF">SAMN04489716_5396</name>
</gene>
<accession>A0A1H2C8R2</accession>
<dbReference type="Proteomes" id="UP000198688">
    <property type="component" value="Chromosome I"/>
</dbReference>
<reference evidence="2 3" key="1">
    <citation type="submission" date="2016-10" db="EMBL/GenBank/DDBJ databases">
        <authorList>
            <person name="de Groot N.N."/>
        </authorList>
    </citation>
    <scope>NUCLEOTIDE SEQUENCE [LARGE SCALE GENOMIC DNA]</scope>
    <source>
        <strain evidence="2 3">DSM 43941</strain>
    </source>
</reference>
<dbReference type="RefSeq" id="WP_092547186.1">
    <property type="nucleotide sequence ID" value="NZ_BOMJ01000069.1"/>
</dbReference>
<dbReference type="OrthoDB" id="3245799at2"/>
<feature type="region of interest" description="Disordered" evidence="1">
    <location>
        <begin position="311"/>
        <end position="340"/>
    </location>
</feature>
<evidence type="ECO:0000313" key="2">
    <source>
        <dbReference type="EMBL" id="SDT66850.1"/>
    </source>
</evidence>
<dbReference type="EMBL" id="LT629758">
    <property type="protein sequence ID" value="SDT66850.1"/>
    <property type="molecule type" value="Genomic_DNA"/>
</dbReference>
<sequence length="742" mass="80479">MHAAATLAALGCRVTSAEVTKALIALWRRQRNSSDWAGPQLDAFAGRDSGWLADAGRRVAAAVPVRRPVDWAFSGHTNGELYRLARGLLWMAGAVPETDDGFVLEWALTKWRRKPERTLTDITHPRRTTAEESVAKAFRADPYTAEFLPRVFDITGFGTFLSHPWHWRAELIALSETGELPRAPLIDRCVDGLLRGGRVIETRGFQKLLDEVEPTEDELAERAHDWAGLAGHAEAPSAGRAVESLRRTPGDSADLLPAVAIAFGYDDTTVQEQAWKLTARHLGTAGETVRTQLIEALPRLAPDLRERAAAALGAQPTATDSEPPPVVVSSPRPTAAAPGSASEAVQEIAALLAVRRPTALDRERAVDGLIRAAYRDRAALAEHLAPVVHRQGWIPGGLNELLRAVLGEVTVEDIPADPGDMSGRADHKRCIPCLYDYLLQARWHEAARRLLTEPVPFLLATPGWSTGALDAAVLVERLTEYTRLGLRADHTDLDQALLRTWLPEPPERDRLATAAAGPGTPDGTRLAHWLNTGGVHAGHHPGARTALPVGRDGFTVAFRHLDQKLDATWHFSTGFRPAVLPELVALVPVFREYLADQLTNPYGYPVFLNEYLADLPLLVEADGPAGPRLNMVFASAIAGTDRADRPAVVDALLQASARGDLDEQWCGEQLGRWTTQRDDMMDVAPVLTEAARAGAYRLVWAACTRCSPPCWPCRPAPANSAASCCWPPTAPPTSAPPAKSPA</sequence>
<name>A0A1H2C8R2_9ACTN</name>
<dbReference type="STRING" id="113562.SAMN04489716_5396"/>
<organism evidence="2 3">
    <name type="scientific">Actinoplanes derwentensis</name>
    <dbReference type="NCBI Taxonomy" id="113562"/>
    <lineage>
        <taxon>Bacteria</taxon>
        <taxon>Bacillati</taxon>
        <taxon>Actinomycetota</taxon>
        <taxon>Actinomycetes</taxon>
        <taxon>Micromonosporales</taxon>
        <taxon>Micromonosporaceae</taxon>
        <taxon>Actinoplanes</taxon>
    </lineage>
</organism>
<evidence type="ECO:0000313" key="3">
    <source>
        <dbReference type="Proteomes" id="UP000198688"/>
    </source>
</evidence>
<proteinExistence type="predicted"/>
<dbReference type="AlphaFoldDB" id="A0A1H2C8R2"/>
<evidence type="ECO:0000256" key="1">
    <source>
        <dbReference type="SAM" id="MobiDB-lite"/>
    </source>
</evidence>
<feature type="compositionally biased region" description="Low complexity" evidence="1">
    <location>
        <begin position="327"/>
        <end position="338"/>
    </location>
</feature>
<protein>
    <submittedName>
        <fullName evidence="2">Uncharacterized protein</fullName>
    </submittedName>
</protein>